<dbReference type="Proteomes" id="UP000269945">
    <property type="component" value="Unassembled WGS sequence"/>
</dbReference>
<reference evidence="2 3" key="1">
    <citation type="submission" date="2018-10" db="EMBL/GenBank/DDBJ databases">
        <authorList>
            <person name="Ekblom R."/>
            <person name="Jareborg N."/>
        </authorList>
    </citation>
    <scope>NUCLEOTIDE SEQUENCE [LARGE SCALE GENOMIC DNA]</scope>
    <source>
        <tissue evidence="2">Muscle</tissue>
    </source>
</reference>
<proteinExistence type="predicted"/>
<keyword evidence="3" id="KW-1185">Reference proteome</keyword>
<gene>
    <name evidence="2" type="ORF">BN2614_LOCUS2</name>
</gene>
<organism evidence="2 3">
    <name type="scientific">Gulo gulo</name>
    <name type="common">Wolverine</name>
    <name type="synonym">Gluton</name>
    <dbReference type="NCBI Taxonomy" id="48420"/>
    <lineage>
        <taxon>Eukaryota</taxon>
        <taxon>Metazoa</taxon>
        <taxon>Chordata</taxon>
        <taxon>Craniata</taxon>
        <taxon>Vertebrata</taxon>
        <taxon>Euteleostomi</taxon>
        <taxon>Mammalia</taxon>
        <taxon>Eutheria</taxon>
        <taxon>Laurasiatheria</taxon>
        <taxon>Carnivora</taxon>
        <taxon>Caniformia</taxon>
        <taxon>Musteloidea</taxon>
        <taxon>Mustelidae</taxon>
        <taxon>Guloninae</taxon>
        <taxon>Gulo</taxon>
    </lineage>
</organism>
<accession>A0A9X9PYU0</accession>
<feature type="region of interest" description="Disordered" evidence="1">
    <location>
        <begin position="1"/>
        <end position="29"/>
    </location>
</feature>
<comment type="caution">
    <text evidence="2">The sequence shown here is derived from an EMBL/GenBank/DDBJ whole genome shotgun (WGS) entry which is preliminary data.</text>
</comment>
<sequence>MRSHTHKCRTTITTIPEKPYRGPRAEAAASQLESSTSWSLKTSHISTSHLAWGLGSHFPKAALNATSAAFHHGRTLQ</sequence>
<name>A0A9X9PYU0_GULGU</name>
<evidence type="ECO:0000256" key="1">
    <source>
        <dbReference type="SAM" id="MobiDB-lite"/>
    </source>
</evidence>
<dbReference type="EMBL" id="CYRY02009943">
    <property type="protein sequence ID" value="VCW78139.1"/>
    <property type="molecule type" value="Genomic_DNA"/>
</dbReference>
<feature type="non-terminal residue" evidence="2">
    <location>
        <position position="77"/>
    </location>
</feature>
<dbReference type="AlphaFoldDB" id="A0A9X9PYU0"/>
<evidence type="ECO:0000313" key="2">
    <source>
        <dbReference type="EMBL" id="VCW78139.1"/>
    </source>
</evidence>
<evidence type="ECO:0000313" key="3">
    <source>
        <dbReference type="Proteomes" id="UP000269945"/>
    </source>
</evidence>
<protein>
    <submittedName>
        <fullName evidence="2">Uncharacterized protein</fullName>
    </submittedName>
</protein>